<keyword evidence="2" id="KW-1185">Reference proteome</keyword>
<comment type="caution">
    <text evidence="1">The sequence shown here is derived from an EMBL/GenBank/DDBJ whole genome shotgun (WGS) entry which is preliminary data.</text>
</comment>
<dbReference type="EMBL" id="JARBHB010000004">
    <property type="protein sequence ID" value="KAJ8887083.1"/>
    <property type="molecule type" value="Genomic_DNA"/>
</dbReference>
<reference evidence="1 2" key="1">
    <citation type="submission" date="2023-02" db="EMBL/GenBank/DDBJ databases">
        <title>LHISI_Scaffold_Assembly.</title>
        <authorList>
            <person name="Stuart O.P."/>
            <person name="Cleave R."/>
            <person name="Magrath M.J.L."/>
            <person name="Mikheyev A.S."/>
        </authorList>
    </citation>
    <scope>NUCLEOTIDE SEQUENCE [LARGE SCALE GENOMIC DNA]</scope>
    <source>
        <strain evidence="1">Daus_M_001</strain>
        <tissue evidence="1">Leg muscle</tissue>
    </source>
</reference>
<accession>A0ABQ9HRR8</accession>
<proteinExistence type="predicted"/>
<gene>
    <name evidence="1" type="ORF">PR048_013298</name>
</gene>
<sequence length="155" mass="17948">MESHNMVNMESLDMISEEWVQKVCNAHFITGLCEKENCGGDHCSHRHEEQNKSVKAFIESLVPLESHYCRNNHYFKKYLESSLTVTKLNSSYNNSCYVEVLSMRNNARQTDMIKPLKLNLIATEGTSVDSHPNGNGRKRRVIMDRLKLHLRLTIH</sequence>
<protein>
    <submittedName>
        <fullName evidence="1">Uncharacterized protein</fullName>
    </submittedName>
</protein>
<name>A0ABQ9HRR8_9NEOP</name>
<evidence type="ECO:0000313" key="2">
    <source>
        <dbReference type="Proteomes" id="UP001159363"/>
    </source>
</evidence>
<dbReference type="Proteomes" id="UP001159363">
    <property type="component" value="Chromosome X"/>
</dbReference>
<organism evidence="1 2">
    <name type="scientific">Dryococelus australis</name>
    <dbReference type="NCBI Taxonomy" id="614101"/>
    <lineage>
        <taxon>Eukaryota</taxon>
        <taxon>Metazoa</taxon>
        <taxon>Ecdysozoa</taxon>
        <taxon>Arthropoda</taxon>
        <taxon>Hexapoda</taxon>
        <taxon>Insecta</taxon>
        <taxon>Pterygota</taxon>
        <taxon>Neoptera</taxon>
        <taxon>Polyneoptera</taxon>
        <taxon>Phasmatodea</taxon>
        <taxon>Verophasmatodea</taxon>
        <taxon>Anareolatae</taxon>
        <taxon>Phasmatidae</taxon>
        <taxon>Eurycanthinae</taxon>
        <taxon>Dryococelus</taxon>
    </lineage>
</organism>
<evidence type="ECO:0000313" key="1">
    <source>
        <dbReference type="EMBL" id="KAJ8887083.1"/>
    </source>
</evidence>